<dbReference type="Proteomes" id="UP000046392">
    <property type="component" value="Unplaced"/>
</dbReference>
<evidence type="ECO:0000313" key="2">
    <source>
        <dbReference type="WBParaSite" id="SPAL_0001078700.1"/>
    </source>
</evidence>
<protein>
    <submittedName>
        <fullName evidence="2">Ovule protein</fullName>
    </submittedName>
</protein>
<evidence type="ECO:0000313" key="1">
    <source>
        <dbReference type="Proteomes" id="UP000046392"/>
    </source>
</evidence>
<keyword evidence="1" id="KW-1185">Reference proteome</keyword>
<reference evidence="2" key="1">
    <citation type="submission" date="2017-02" db="UniProtKB">
        <authorList>
            <consortium name="WormBaseParasite"/>
        </authorList>
    </citation>
    <scope>IDENTIFICATION</scope>
</reference>
<sequence>MDCLVIFHFFYQMFLDFFTSTTGYFENPYSYSISIICCHHLNFIEKEKFLLLSNAFSMNDFYYATNKF</sequence>
<proteinExistence type="predicted"/>
<organism evidence="1 2">
    <name type="scientific">Strongyloides papillosus</name>
    <name type="common">Intestinal threadworm</name>
    <dbReference type="NCBI Taxonomy" id="174720"/>
    <lineage>
        <taxon>Eukaryota</taxon>
        <taxon>Metazoa</taxon>
        <taxon>Ecdysozoa</taxon>
        <taxon>Nematoda</taxon>
        <taxon>Chromadorea</taxon>
        <taxon>Rhabditida</taxon>
        <taxon>Tylenchina</taxon>
        <taxon>Panagrolaimomorpha</taxon>
        <taxon>Strongyloidoidea</taxon>
        <taxon>Strongyloididae</taxon>
        <taxon>Strongyloides</taxon>
    </lineage>
</organism>
<dbReference type="WBParaSite" id="SPAL_0001078700.1">
    <property type="protein sequence ID" value="SPAL_0001078700.1"/>
    <property type="gene ID" value="SPAL_0001078700"/>
</dbReference>
<dbReference type="AlphaFoldDB" id="A0A0N5BYC6"/>
<accession>A0A0N5BYC6</accession>
<name>A0A0N5BYC6_STREA</name>